<keyword evidence="2" id="KW-1185">Reference proteome</keyword>
<comment type="caution">
    <text evidence="1">The sequence shown here is derived from an EMBL/GenBank/DDBJ whole genome shotgun (WGS) entry which is preliminary data.</text>
</comment>
<gene>
    <name evidence="1" type="ORF">GE061_010730</name>
</gene>
<evidence type="ECO:0000313" key="1">
    <source>
        <dbReference type="EMBL" id="KAF6213016.1"/>
    </source>
</evidence>
<accession>A0A6A4K2J4</accession>
<protein>
    <submittedName>
        <fullName evidence="1">Uncharacterized protein</fullName>
    </submittedName>
</protein>
<proteinExistence type="predicted"/>
<organism evidence="1 2">
    <name type="scientific">Apolygus lucorum</name>
    <name type="common">Small green plant bug</name>
    <name type="synonym">Lygocoris lucorum</name>
    <dbReference type="NCBI Taxonomy" id="248454"/>
    <lineage>
        <taxon>Eukaryota</taxon>
        <taxon>Metazoa</taxon>
        <taxon>Ecdysozoa</taxon>
        <taxon>Arthropoda</taxon>
        <taxon>Hexapoda</taxon>
        <taxon>Insecta</taxon>
        <taxon>Pterygota</taxon>
        <taxon>Neoptera</taxon>
        <taxon>Paraneoptera</taxon>
        <taxon>Hemiptera</taxon>
        <taxon>Heteroptera</taxon>
        <taxon>Panheteroptera</taxon>
        <taxon>Cimicomorpha</taxon>
        <taxon>Miridae</taxon>
        <taxon>Mirini</taxon>
        <taxon>Apolygus</taxon>
    </lineage>
</organism>
<dbReference type="EMBL" id="WIXP02000003">
    <property type="protein sequence ID" value="KAF6213016.1"/>
    <property type="molecule type" value="Genomic_DNA"/>
</dbReference>
<dbReference type="AlphaFoldDB" id="A0A6A4K2J4"/>
<dbReference type="OrthoDB" id="7614304at2759"/>
<reference evidence="1" key="1">
    <citation type="journal article" date="2021" name="Mol. Ecol. Resour.">
        <title>Apolygus lucorum genome provides insights into omnivorousness and mesophyll feeding.</title>
        <authorList>
            <person name="Liu Y."/>
            <person name="Liu H."/>
            <person name="Wang H."/>
            <person name="Huang T."/>
            <person name="Liu B."/>
            <person name="Yang B."/>
            <person name="Yin L."/>
            <person name="Li B."/>
            <person name="Zhang Y."/>
            <person name="Zhang S."/>
            <person name="Jiang F."/>
            <person name="Zhang X."/>
            <person name="Ren Y."/>
            <person name="Wang B."/>
            <person name="Wang S."/>
            <person name="Lu Y."/>
            <person name="Wu K."/>
            <person name="Fan W."/>
            <person name="Wang G."/>
        </authorList>
    </citation>
    <scope>NUCLEOTIDE SEQUENCE</scope>
    <source>
        <strain evidence="1">12Hb</strain>
    </source>
</reference>
<evidence type="ECO:0000313" key="2">
    <source>
        <dbReference type="Proteomes" id="UP000466442"/>
    </source>
</evidence>
<sequence length="135" mass="15766">MLIPSRKVLLVLAVACFVEIFGIQTSIALLKTEDCLENNNPNKPTTVNVNHTRHLVLHKRQLGEPTVAYYDFLVNEFSFKVWAVFEMVTIALLFYSTFAAIYYARWTYLRTEPTEDDLFLRRSHERLMRALQNPP</sequence>
<dbReference type="Proteomes" id="UP000466442">
    <property type="component" value="Unassembled WGS sequence"/>
</dbReference>
<name>A0A6A4K2J4_APOLU</name>